<dbReference type="OrthoDB" id="3162621at2759"/>
<dbReference type="AlphaFoldDB" id="A0A9Q3IPW9"/>
<keyword evidence="2" id="KW-1185">Reference proteome</keyword>
<evidence type="ECO:0000313" key="1">
    <source>
        <dbReference type="EMBL" id="MBW0547860.1"/>
    </source>
</evidence>
<comment type="caution">
    <text evidence="1">The sequence shown here is derived from an EMBL/GenBank/DDBJ whole genome shotgun (WGS) entry which is preliminary data.</text>
</comment>
<protein>
    <submittedName>
        <fullName evidence="1">Uncharacterized protein</fullName>
    </submittedName>
</protein>
<organism evidence="1 2">
    <name type="scientific">Austropuccinia psidii MF-1</name>
    <dbReference type="NCBI Taxonomy" id="1389203"/>
    <lineage>
        <taxon>Eukaryota</taxon>
        <taxon>Fungi</taxon>
        <taxon>Dikarya</taxon>
        <taxon>Basidiomycota</taxon>
        <taxon>Pucciniomycotina</taxon>
        <taxon>Pucciniomycetes</taxon>
        <taxon>Pucciniales</taxon>
        <taxon>Sphaerophragmiaceae</taxon>
        <taxon>Austropuccinia</taxon>
    </lineage>
</organism>
<accession>A0A9Q3IPW9</accession>
<evidence type="ECO:0000313" key="2">
    <source>
        <dbReference type="Proteomes" id="UP000765509"/>
    </source>
</evidence>
<proteinExistence type="predicted"/>
<dbReference type="Proteomes" id="UP000765509">
    <property type="component" value="Unassembled WGS sequence"/>
</dbReference>
<gene>
    <name evidence="1" type="ORF">O181_087575</name>
</gene>
<name>A0A9Q3IPW9_9BASI</name>
<dbReference type="EMBL" id="AVOT02052958">
    <property type="protein sequence ID" value="MBW0547860.1"/>
    <property type="molecule type" value="Genomic_DNA"/>
</dbReference>
<sequence>MVQSLLYPTNPAKIFWANVMFESISLVPYNEISPKPYVALTSNLTDPLGLKKGAVEYLASCLSKSKQRATQLRIEVGGSDNEISTKRHKNLEDLMDAVIHLMIAYNMVCAHTKVKVNGIKEKLTSSKKNEAIKDLLMCHKNLGINKICYGILAAFCAAGVCGLMVCSDDWRTSSVKWALSLIDISEKLSEGKNLVEPVWLRTYKLGDGWVAKRSLGSSDEVTLTVPSQFRWSQCHVGSNREVKVCVLNNAPWALGTILDSKSLSFKWQEAVSDILSASTQSDPSTTRE</sequence>
<reference evidence="1" key="1">
    <citation type="submission" date="2021-03" db="EMBL/GenBank/DDBJ databases">
        <title>Draft genome sequence of rust myrtle Austropuccinia psidii MF-1, a brazilian biotype.</title>
        <authorList>
            <person name="Quecine M.C."/>
            <person name="Pachon D.M.R."/>
            <person name="Bonatelli M.L."/>
            <person name="Correr F.H."/>
            <person name="Franceschini L.M."/>
            <person name="Leite T.F."/>
            <person name="Margarido G.R.A."/>
            <person name="Almeida C.A."/>
            <person name="Ferrarezi J.A."/>
            <person name="Labate C.A."/>
        </authorList>
    </citation>
    <scope>NUCLEOTIDE SEQUENCE</scope>
    <source>
        <strain evidence="1">MF-1</strain>
    </source>
</reference>